<dbReference type="PATRIC" id="fig|1678637.3.peg.3280"/>
<sequence length="89" mass="9520">MAGKRKADDVAFTLGQVLKTMGLTVGDRDSWPQLTGRASLSGEPYVYLGTVPLATARTLANALVYAESARRARAWSGEEQRPPASGRTP</sequence>
<comment type="caution">
    <text evidence="1">The sequence shown here is derived from an EMBL/GenBank/DDBJ whole genome shotgun (WGS) entry which is preliminary data.</text>
</comment>
<gene>
    <name evidence="1" type="ORF">AC230_15210</name>
</gene>
<dbReference type="Proteomes" id="UP000037288">
    <property type="component" value="Unassembled WGS sequence"/>
</dbReference>
<evidence type="ECO:0000313" key="2">
    <source>
        <dbReference type="Proteomes" id="UP000037288"/>
    </source>
</evidence>
<dbReference type="EMBL" id="LFXA01000009">
    <property type="protein sequence ID" value="KNB51684.1"/>
    <property type="molecule type" value="Genomic_DNA"/>
</dbReference>
<organism evidence="1 2">
    <name type="scientific">Streptomyces caatingaensis</name>
    <dbReference type="NCBI Taxonomy" id="1678637"/>
    <lineage>
        <taxon>Bacteria</taxon>
        <taxon>Bacillati</taxon>
        <taxon>Actinomycetota</taxon>
        <taxon>Actinomycetes</taxon>
        <taxon>Kitasatosporales</taxon>
        <taxon>Streptomycetaceae</taxon>
        <taxon>Streptomyces</taxon>
    </lineage>
</organism>
<proteinExistence type="predicted"/>
<dbReference type="AlphaFoldDB" id="A0A0K9XE50"/>
<keyword evidence="2" id="KW-1185">Reference proteome</keyword>
<name>A0A0K9XE50_9ACTN</name>
<accession>A0A0K9XE50</accession>
<dbReference type="STRING" id="1678637.AC230_15210"/>
<evidence type="ECO:0000313" key="1">
    <source>
        <dbReference type="EMBL" id="KNB51684.1"/>
    </source>
</evidence>
<protein>
    <submittedName>
        <fullName evidence="1">Uncharacterized protein</fullName>
    </submittedName>
</protein>
<reference evidence="2" key="1">
    <citation type="submission" date="2015-07" db="EMBL/GenBank/DDBJ databases">
        <title>Draft genome sequence of Streptomyces sp. CMAA 1322, a bacterium isolated from Caatinga biome, from dry forest semiarid of Brazil.</title>
        <authorList>
            <person name="Santos S.N."/>
            <person name="Gacesa R."/>
            <person name="Taketani R.G."/>
            <person name="Long P.F."/>
            <person name="Melo I.S."/>
        </authorList>
    </citation>
    <scope>NUCLEOTIDE SEQUENCE [LARGE SCALE GENOMIC DNA]</scope>
    <source>
        <strain evidence="2">CMAA 1322</strain>
    </source>
</reference>